<dbReference type="PROSITE" id="PS00022">
    <property type="entry name" value="EGF_1"/>
    <property type="match status" value="1"/>
</dbReference>
<evidence type="ECO:0000259" key="1">
    <source>
        <dbReference type="PROSITE" id="PS50878"/>
    </source>
</evidence>
<dbReference type="InterPro" id="IPR000477">
    <property type="entry name" value="RT_dom"/>
</dbReference>
<organism evidence="2 3">
    <name type="scientific">Magallana gigas</name>
    <name type="common">Pacific oyster</name>
    <name type="synonym">Crassostrea gigas</name>
    <dbReference type="NCBI Taxonomy" id="29159"/>
    <lineage>
        <taxon>Eukaryota</taxon>
        <taxon>Metazoa</taxon>
        <taxon>Spiralia</taxon>
        <taxon>Lophotrochozoa</taxon>
        <taxon>Mollusca</taxon>
        <taxon>Bivalvia</taxon>
        <taxon>Autobranchia</taxon>
        <taxon>Pteriomorphia</taxon>
        <taxon>Ostreida</taxon>
        <taxon>Ostreoidea</taxon>
        <taxon>Ostreidae</taxon>
        <taxon>Magallana</taxon>
    </lineage>
</organism>
<sequence>MCKLHQLGVKGSLWTLIDDCHTDTFCSVAVNQKNSNWFPISQGVRQGGVLSTFLYLVFINDLIQELQNQNPNTGIHSIRSSNPALADDISCIALSPRGLQILLNTAYDFSIRWRFKFNASKSNVLYFSPTGINNNSLSWKLGHDTIKISKSYNHLGILLDAKLDPTERTAKACRKGQQTYFALKISEHLNPATLSKLYKRIVLPSVLYGSELWCDLKQKDNRALDVFQHFICKHAMNLPKHTRSDMCESIFGLLPIASEIDKRKLQLFGRLCLMDTKCLTKKIFLHRLFSYLDSPNCKHYGFIPDVIHLLDKYNLLEHLNSYLQNGLFLNKLEWKKTVNSAVFYHFTTYRSNRMLRDNDFTQFRHITGNSRPDWIWKLPSDVQETLGRGVMETPYKLFVLVSVYLVYDGLYPVSAQSGPNVCYRQVTYYTRARVCAYMTWQSCCYYKYVTKCNLRTISYCCSGYTDVGGRCEPECFGMTDRQGCSNVGDCVGPDTCRCDSGYRGPQCNNKIACSETKPCYPGNCPSVDNCQCSEGFGSPNCTTILASPIITLASAVLAYNHPMKRMDVYNYTTDATTVSGSGSGDSASIWANFNRFNKIRGAVSAAFGMESKLSAPPSYVTSSKIGVAVATMEWQLEKLINNALTRMGGSSSTCSEVSTNNPGSILQECQIEFTNVLAIDSGDVLKLTFQVENGGFENLRGNIRLPFRQQSFTASKSSVTYKIDMDKPTVNTNTAFIVDKPFTRTQIVTRWSGWTDSLAGMESYNWEIFELQNKSGTQRYATRSKADCIKPQLYKAKCNPFLDPIFSQKFNHSDGDLSMSYTPQKPGVFAMILEASDSANNSDYVSRYVVYDPSSTIEIQTGDADIKALSGSKNASFKWQVLSSSSQSGLNLEFSWRGHFINRLHHEGGFLNTIESYSPQLQDSNTGDNKFPKTVNVKYNIVGENGLTGSLIPNELGITKFQTYLDETGQQKVDIYTGVSWVDQNIKTTASFPLAKTVSEGDFVTLWVKAEDKIGNVKLSSLPLGFDSSKPYIYDQSFMQDMGTKYIYGSKLWFKTTDQHSGISQISFNIINKSNNTIAANGSVPVNTSNMVRGFPNERYRVRDTFYFYQHELEINNCWFRVPKSRQVTDRFEVEIIAYNGAMLQSRQAIDVNFNSFKGIGQYQAVKDVNLLRNTGNSVRFSFNLTKSCYRRQKIILNYNDGQDHEKLINPPADKYDLLGLQPLTAYNVSVVVEYDEGDISDPFYYSFRTVGHHLFFDRYFSSIPLLQNLEVNAWKYANLIHLEMVQHIAEYLGVKSY</sequence>
<keyword evidence="3" id="KW-1185">Reference proteome</keyword>
<dbReference type="Proteomes" id="UP000005408">
    <property type="component" value="Unassembled WGS sequence"/>
</dbReference>
<dbReference type="Pfam" id="PF00078">
    <property type="entry name" value="RVT_1"/>
    <property type="match status" value="1"/>
</dbReference>
<dbReference type="PROSITE" id="PS50878">
    <property type="entry name" value="RT_POL"/>
    <property type="match status" value="1"/>
</dbReference>
<reference evidence="2" key="1">
    <citation type="submission" date="2022-08" db="UniProtKB">
        <authorList>
            <consortium name="EnsemblMetazoa"/>
        </authorList>
    </citation>
    <scope>IDENTIFICATION</scope>
    <source>
        <strain evidence="2">05x7-T-G4-1.051#20</strain>
    </source>
</reference>
<evidence type="ECO:0000313" key="2">
    <source>
        <dbReference type="EnsemblMetazoa" id="G32403.1:cds"/>
    </source>
</evidence>
<protein>
    <recommendedName>
        <fullName evidence="1">Reverse transcriptase domain-containing protein</fullName>
    </recommendedName>
</protein>
<accession>A0A8W8MI27</accession>
<name>A0A8W8MI27_MAGGI</name>
<proteinExistence type="predicted"/>
<dbReference type="PANTHER" id="PTHR47027">
    <property type="entry name" value="REVERSE TRANSCRIPTASE DOMAIN-CONTAINING PROTEIN"/>
    <property type="match status" value="1"/>
</dbReference>
<dbReference type="InterPro" id="IPR000742">
    <property type="entry name" value="EGF"/>
</dbReference>
<dbReference type="PROSITE" id="PS01186">
    <property type="entry name" value="EGF_2"/>
    <property type="match status" value="2"/>
</dbReference>
<dbReference type="Gene3D" id="2.10.25.10">
    <property type="entry name" value="Laminin"/>
    <property type="match status" value="1"/>
</dbReference>
<evidence type="ECO:0000313" key="3">
    <source>
        <dbReference type="Proteomes" id="UP000005408"/>
    </source>
</evidence>
<feature type="domain" description="Reverse transcriptase" evidence="1">
    <location>
        <begin position="1"/>
        <end position="159"/>
    </location>
</feature>
<dbReference type="PANTHER" id="PTHR47027:SF20">
    <property type="entry name" value="REVERSE TRANSCRIPTASE-LIKE PROTEIN WITH RNA-DIRECTED DNA POLYMERASE DOMAIN"/>
    <property type="match status" value="1"/>
</dbReference>
<dbReference type="EnsemblMetazoa" id="G32403.1">
    <property type="protein sequence ID" value="G32403.1:cds"/>
    <property type="gene ID" value="G32403"/>
</dbReference>